<name>A0A382DLF0_9ZZZZ</name>
<feature type="non-terminal residue" evidence="1">
    <location>
        <position position="209"/>
    </location>
</feature>
<protein>
    <submittedName>
        <fullName evidence="1">Uncharacterized protein</fullName>
    </submittedName>
</protein>
<dbReference type="AlphaFoldDB" id="A0A382DLF0"/>
<gene>
    <name evidence="1" type="ORF">METZ01_LOCUS191688</name>
</gene>
<evidence type="ECO:0000313" key="1">
    <source>
        <dbReference type="EMBL" id="SVB38834.1"/>
    </source>
</evidence>
<sequence>MDRTFVGFGFGAIQGGLFLPEAYGSGNFSRLVVSEIDAEIVTAVRSAGGAYSCNVAGTTSIETVHVEGVEIFNPLVEEDRAALTQAIAEATELATALPSFTLYDTGEASVAKLLTQGLAKKLTDASLPTCVVYAAENDTRAACRLQEACQSYNATGFGGRAQFLETVIGKMSSVVTDPNRITDESLAPIVPGLDRAFLVEAFSRILTDQ</sequence>
<accession>A0A382DLF0</accession>
<dbReference type="Gene3D" id="3.40.50.720">
    <property type="entry name" value="NAD(P)-binding Rossmann-like Domain"/>
    <property type="match status" value="1"/>
</dbReference>
<organism evidence="1">
    <name type="scientific">marine metagenome</name>
    <dbReference type="NCBI Taxonomy" id="408172"/>
    <lineage>
        <taxon>unclassified sequences</taxon>
        <taxon>metagenomes</taxon>
        <taxon>ecological metagenomes</taxon>
    </lineage>
</organism>
<dbReference type="EMBL" id="UINC01039811">
    <property type="protein sequence ID" value="SVB38834.1"/>
    <property type="molecule type" value="Genomic_DNA"/>
</dbReference>
<proteinExistence type="predicted"/>
<reference evidence="1" key="1">
    <citation type="submission" date="2018-05" db="EMBL/GenBank/DDBJ databases">
        <authorList>
            <person name="Lanie J.A."/>
            <person name="Ng W.-L."/>
            <person name="Kazmierczak K.M."/>
            <person name="Andrzejewski T.M."/>
            <person name="Davidsen T.M."/>
            <person name="Wayne K.J."/>
            <person name="Tettelin H."/>
            <person name="Glass J.I."/>
            <person name="Rusch D."/>
            <person name="Podicherti R."/>
            <person name="Tsui H.-C.T."/>
            <person name="Winkler M.E."/>
        </authorList>
    </citation>
    <scope>NUCLEOTIDE SEQUENCE</scope>
</reference>